<dbReference type="GO" id="GO:0044715">
    <property type="term" value="F:8-oxo-dGDP phosphatase activity"/>
    <property type="evidence" value="ECO:0007669"/>
    <property type="project" value="TreeGrafter"/>
</dbReference>
<dbReference type="GO" id="GO:0044716">
    <property type="term" value="F:8-oxo-GDP phosphatase activity"/>
    <property type="evidence" value="ECO:0007669"/>
    <property type="project" value="TreeGrafter"/>
</dbReference>
<evidence type="ECO:0000256" key="4">
    <source>
        <dbReference type="ARBA" id="ARBA00022705"/>
    </source>
</evidence>
<evidence type="ECO:0000256" key="10">
    <source>
        <dbReference type="ARBA" id="ARBA00035861"/>
    </source>
</evidence>
<name>A0A2J9PMM8_9LACT</name>
<keyword evidence="4" id="KW-0235">DNA replication</keyword>
<evidence type="ECO:0000256" key="6">
    <source>
        <dbReference type="ARBA" id="ARBA00022763"/>
    </source>
</evidence>
<sequence>MKDIYVVGAILIKDQRILCAQRGGAKSLAYLWEFPGGKIEAGETAQGALKRELEEELKIQVQVSPEIFDTSAYEYDFGRVHLITIICQLEQGEPFLTEHKAIKWLKPSELKSLDWAPADLPAVNKLSQMTL</sequence>
<evidence type="ECO:0000256" key="2">
    <source>
        <dbReference type="ARBA" id="ARBA00005582"/>
    </source>
</evidence>
<gene>
    <name evidence="13" type="ORF">A6J77_004960</name>
</gene>
<dbReference type="PANTHER" id="PTHR47707">
    <property type="entry name" value="8-OXO-DGTP DIPHOSPHATASE"/>
    <property type="match status" value="1"/>
</dbReference>
<dbReference type="Proteomes" id="UP000192813">
    <property type="component" value="Unassembled WGS sequence"/>
</dbReference>
<evidence type="ECO:0000256" key="3">
    <source>
        <dbReference type="ARBA" id="ARBA00022457"/>
    </source>
</evidence>
<reference evidence="14" key="1">
    <citation type="submission" date="2017-12" db="EMBL/GenBank/DDBJ databases">
        <title>FDA dAtabase for Regulatory Grade micrObial Sequences (FDA-ARGOS): Supporting development and validation of Infectious Disease Dx tests.</title>
        <authorList>
            <person name="Hoffmann M."/>
            <person name="Allard M."/>
            <person name="Evans P."/>
            <person name="Brown E."/>
            <person name="Tallon L."/>
            <person name="Sadzewicz L."/>
            <person name="Sengamalay N."/>
            <person name="Ott S."/>
            <person name="Godinez A."/>
            <person name="Nagaraj S."/>
            <person name="Vavikolanu K."/>
            <person name="Aluvathingal J."/>
            <person name="Nadendla S."/>
            <person name="Sichtig H."/>
        </authorList>
    </citation>
    <scope>NUCLEOTIDE SEQUENCE [LARGE SCALE GENOMIC DNA]</scope>
    <source>
        <strain evidence="14">FDAARGOS_249</strain>
    </source>
</reference>
<keyword evidence="9" id="KW-0234">DNA repair</keyword>
<dbReference type="InterPro" id="IPR047127">
    <property type="entry name" value="MutT-like"/>
</dbReference>
<evidence type="ECO:0000256" key="7">
    <source>
        <dbReference type="ARBA" id="ARBA00022801"/>
    </source>
</evidence>
<evidence type="ECO:0000313" key="13">
    <source>
        <dbReference type="EMBL" id="PNL91599.1"/>
    </source>
</evidence>
<evidence type="ECO:0000256" key="1">
    <source>
        <dbReference type="ARBA" id="ARBA00001946"/>
    </source>
</evidence>
<keyword evidence="5" id="KW-0479">Metal-binding</keyword>
<dbReference type="GO" id="GO:0046872">
    <property type="term" value="F:metal ion binding"/>
    <property type="evidence" value="ECO:0007669"/>
    <property type="project" value="UniProtKB-KW"/>
</dbReference>
<feature type="domain" description="Nudix hydrolase" evidence="12">
    <location>
        <begin position="2"/>
        <end position="127"/>
    </location>
</feature>
<dbReference type="SUPFAM" id="SSF55811">
    <property type="entry name" value="Nudix"/>
    <property type="match status" value="1"/>
</dbReference>
<dbReference type="InterPro" id="IPR015797">
    <property type="entry name" value="NUDIX_hydrolase-like_dom_sf"/>
</dbReference>
<dbReference type="PANTHER" id="PTHR47707:SF1">
    <property type="entry name" value="NUDIX HYDROLASE FAMILY PROTEIN"/>
    <property type="match status" value="1"/>
</dbReference>
<evidence type="ECO:0000259" key="12">
    <source>
        <dbReference type="PROSITE" id="PS51462"/>
    </source>
</evidence>
<evidence type="ECO:0000256" key="5">
    <source>
        <dbReference type="ARBA" id="ARBA00022723"/>
    </source>
</evidence>
<dbReference type="GO" id="GO:0006260">
    <property type="term" value="P:DNA replication"/>
    <property type="evidence" value="ECO:0007669"/>
    <property type="project" value="UniProtKB-KW"/>
</dbReference>
<comment type="catalytic activity">
    <reaction evidence="10">
        <text>8-oxo-dGTP + H2O = 8-oxo-dGMP + diphosphate + H(+)</text>
        <dbReference type="Rhea" id="RHEA:31575"/>
        <dbReference type="ChEBI" id="CHEBI:15377"/>
        <dbReference type="ChEBI" id="CHEBI:15378"/>
        <dbReference type="ChEBI" id="CHEBI:33019"/>
        <dbReference type="ChEBI" id="CHEBI:63224"/>
        <dbReference type="ChEBI" id="CHEBI:77896"/>
        <dbReference type="EC" id="3.6.1.55"/>
    </reaction>
</comment>
<dbReference type="PRINTS" id="PR00502">
    <property type="entry name" value="NUDIXFAMILY"/>
</dbReference>
<keyword evidence="6" id="KW-0227">DNA damage</keyword>
<comment type="cofactor">
    <cofactor evidence="1">
        <name>Mg(2+)</name>
        <dbReference type="ChEBI" id="CHEBI:18420"/>
    </cofactor>
</comment>
<dbReference type="Gene3D" id="3.90.79.10">
    <property type="entry name" value="Nucleoside Triphosphate Pyrophosphohydrolase"/>
    <property type="match status" value="1"/>
</dbReference>
<dbReference type="GO" id="GO:0035539">
    <property type="term" value="F:8-oxo-7,8-dihydrodeoxyguanosine triphosphate pyrophosphatase activity"/>
    <property type="evidence" value="ECO:0007669"/>
    <property type="project" value="UniProtKB-EC"/>
</dbReference>
<evidence type="ECO:0000256" key="9">
    <source>
        <dbReference type="ARBA" id="ARBA00023204"/>
    </source>
</evidence>
<comment type="similarity">
    <text evidence="2">Belongs to the Nudix hydrolase family.</text>
</comment>
<dbReference type="InterPro" id="IPR020476">
    <property type="entry name" value="Nudix_hydrolase"/>
</dbReference>
<dbReference type="InterPro" id="IPR000086">
    <property type="entry name" value="NUDIX_hydrolase_dom"/>
</dbReference>
<evidence type="ECO:0000256" key="8">
    <source>
        <dbReference type="ARBA" id="ARBA00022842"/>
    </source>
</evidence>
<protein>
    <recommendedName>
        <fullName evidence="11">8-oxo-dGTP diphosphatase</fullName>
        <ecNumber evidence="11">3.6.1.55</ecNumber>
    </recommendedName>
</protein>
<proteinExistence type="inferred from homology"/>
<evidence type="ECO:0000313" key="14">
    <source>
        <dbReference type="Proteomes" id="UP000192813"/>
    </source>
</evidence>
<dbReference type="PROSITE" id="PS51462">
    <property type="entry name" value="NUDIX"/>
    <property type="match status" value="1"/>
</dbReference>
<keyword evidence="7" id="KW-0378">Hydrolase</keyword>
<keyword evidence="8" id="KW-0460">Magnesium</keyword>
<dbReference type="Pfam" id="PF00293">
    <property type="entry name" value="NUDIX"/>
    <property type="match status" value="1"/>
</dbReference>
<dbReference type="RefSeq" id="WP_083068702.1">
    <property type="nucleotide sequence ID" value="NZ_NBTM02000001.1"/>
</dbReference>
<accession>A0A2J9PMM8</accession>
<dbReference type="GO" id="GO:0008413">
    <property type="term" value="F:8-oxo-7,8-dihydroguanosine triphosphate pyrophosphatase activity"/>
    <property type="evidence" value="ECO:0007669"/>
    <property type="project" value="TreeGrafter"/>
</dbReference>
<dbReference type="AlphaFoldDB" id="A0A2J9PMM8"/>
<dbReference type="CDD" id="cd03425">
    <property type="entry name" value="NUDIX_MutT_NudA_like"/>
    <property type="match status" value="1"/>
</dbReference>
<keyword evidence="3" id="KW-0515">Mutator protein</keyword>
<dbReference type="GO" id="GO:0006281">
    <property type="term" value="P:DNA repair"/>
    <property type="evidence" value="ECO:0007669"/>
    <property type="project" value="UniProtKB-KW"/>
</dbReference>
<organism evidence="13 14">
    <name type="scientific">Aerococcus viridans</name>
    <dbReference type="NCBI Taxonomy" id="1377"/>
    <lineage>
        <taxon>Bacteria</taxon>
        <taxon>Bacillati</taxon>
        <taxon>Bacillota</taxon>
        <taxon>Bacilli</taxon>
        <taxon>Lactobacillales</taxon>
        <taxon>Aerococcaceae</taxon>
        <taxon>Aerococcus</taxon>
    </lineage>
</organism>
<evidence type="ECO:0000256" key="11">
    <source>
        <dbReference type="ARBA" id="ARBA00038905"/>
    </source>
</evidence>
<dbReference type="EC" id="3.6.1.55" evidence="11"/>
<comment type="caution">
    <text evidence="13">The sequence shown here is derived from an EMBL/GenBank/DDBJ whole genome shotgun (WGS) entry which is preliminary data.</text>
</comment>
<dbReference type="EMBL" id="NBTM02000001">
    <property type="protein sequence ID" value="PNL91599.1"/>
    <property type="molecule type" value="Genomic_DNA"/>
</dbReference>